<feature type="domain" description="RNA polymerase sigma-70 region 2" evidence="1">
    <location>
        <begin position="11"/>
        <end position="81"/>
    </location>
</feature>
<evidence type="ECO:0000313" key="2">
    <source>
        <dbReference type="EMBL" id="GAG54417.1"/>
    </source>
</evidence>
<comment type="caution">
    <text evidence="2">The sequence shown here is derived from an EMBL/GenBank/DDBJ whole genome shotgun (WGS) entry which is preliminary data.</text>
</comment>
<dbReference type="EMBL" id="BART01005839">
    <property type="protein sequence ID" value="GAG54417.1"/>
    <property type="molecule type" value="Genomic_DNA"/>
</dbReference>
<dbReference type="Gene3D" id="1.10.1740.10">
    <property type="match status" value="1"/>
</dbReference>
<evidence type="ECO:0000259" key="1">
    <source>
        <dbReference type="Pfam" id="PF04542"/>
    </source>
</evidence>
<dbReference type="InterPro" id="IPR013325">
    <property type="entry name" value="RNA_pol_sigma_r2"/>
</dbReference>
<protein>
    <recommendedName>
        <fullName evidence="1">RNA polymerase sigma-70 region 2 domain-containing protein</fullName>
    </recommendedName>
</protein>
<dbReference type="Pfam" id="PF04542">
    <property type="entry name" value="Sigma70_r2"/>
    <property type="match status" value="1"/>
</dbReference>
<name>X0Z7Q4_9ZZZZ</name>
<dbReference type="GO" id="GO:0006352">
    <property type="term" value="P:DNA-templated transcription initiation"/>
    <property type="evidence" value="ECO:0007669"/>
    <property type="project" value="InterPro"/>
</dbReference>
<accession>X0Z7Q4</accession>
<dbReference type="SUPFAM" id="SSF88946">
    <property type="entry name" value="Sigma2 domain of RNA polymerase sigma factors"/>
    <property type="match status" value="1"/>
</dbReference>
<dbReference type="GO" id="GO:0003700">
    <property type="term" value="F:DNA-binding transcription factor activity"/>
    <property type="evidence" value="ECO:0007669"/>
    <property type="project" value="InterPro"/>
</dbReference>
<organism evidence="2">
    <name type="scientific">marine sediment metagenome</name>
    <dbReference type="NCBI Taxonomy" id="412755"/>
    <lineage>
        <taxon>unclassified sequences</taxon>
        <taxon>metagenomes</taxon>
        <taxon>ecological metagenomes</taxon>
    </lineage>
</organism>
<feature type="non-terminal residue" evidence="2">
    <location>
        <position position="170"/>
    </location>
</feature>
<dbReference type="AlphaFoldDB" id="X0Z7Q4"/>
<gene>
    <name evidence="2" type="ORF">S01H4_13237</name>
</gene>
<sequence length="170" mass="19567">MNEPKDITAFVKSWSSRVRSTLRKFGVRNAELLNDLEQDVYVRMIEKKTLETFKPELGSFSTHIYQVVRTIALNYHRAQERNPLSRAEPFTMVGEGGEEFLHPEVAKQQIREDQEINVAEEFVELLFTELSKVKSWKTTSRNGSTIKSLTVVCRMMCDGYTPSEIAQVFG</sequence>
<proteinExistence type="predicted"/>
<reference evidence="2" key="1">
    <citation type="journal article" date="2014" name="Front. Microbiol.">
        <title>High frequency of phylogenetically diverse reductive dehalogenase-homologous genes in deep subseafloor sedimentary metagenomes.</title>
        <authorList>
            <person name="Kawai M."/>
            <person name="Futagami T."/>
            <person name="Toyoda A."/>
            <person name="Takaki Y."/>
            <person name="Nishi S."/>
            <person name="Hori S."/>
            <person name="Arai W."/>
            <person name="Tsubouchi T."/>
            <person name="Morono Y."/>
            <person name="Uchiyama I."/>
            <person name="Ito T."/>
            <person name="Fujiyama A."/>
            <person name="Inagaki F."/>
            <person name="Takami H."/>
        </authorList>
    </citation>
    <scope>NUCLEOTIDE SEQUENCE</scope>
    <source>
        <strain evidence="2">Expedition CK06-06</strain>
    </source>
</reference>
<dbReference type="InterPro" id="IPR007627">
    <property type="entry name" value="RNA_pol_sigma70_r2"/>
</dbReference>